<feature type="non-terminal residue" evidence="5">
    <location>
        <position position="1"/>
    </location>
</feature>
<reference evidence="5 6" key="1">
    <citation type="journal article" date="2018" name="Nat. Ecol. Evol.">
        <title>Pezizomycetes genomes reveal the molecular basis of ectomycorrhizal truffle lifestyle.</title>
        <authorList>
            <person name="Murat C."/>
            <person name="Payen T."/>
            <person name="Noel B."/>
            <person name="Kuo A."/>
            <person name="Morin E."/>
            <person name="Chen J."/>
            <person name="Kohler A."/>
            <person name="Krizsan K."/>
            <person name="Balestrini R."/>
            <person name="Da Silva C."/>
            <person name="Montanini B."/>
            <person name="Hainaut M."/>
            <person name="Levati E."/>
            <person name="Barry K.W."/>
            <person name="Belfiori B."/>
            <person name="Cichocki N."/>
            <person name="Clum A."/>
            <person name="Dockter R.B."/>
            <person name="Fauchery L."/>
            <person name="Guy J."/>
            <person name="Iotti M."/>
            <person name="Le Tacon F."/>
            <person name="Lindquist E.A."/>
            <person name="Lipzen A."/>
            <person name="Malagnac F."/>
            <person name="Mello A."/>
            <person name="Molinier V."/>
            <person name="Miyauchi S."/>
            <person name="Poulain J."/>
            <person name="Riccioni C."/>
            <person name="Rubini A."/>
            <person name="Sitrit Y."/>
            <person name="Splivallo R."/>
            <person name="Traeger S."/>
            <person name="Wang M."/>
            <person name="Zifcakova L."/>
            <person name="Wipf D."/>
            <person name="Zambonelli A."/>
            <person name="Paolocci F."/>
            <person name="Nowrousian M."/>
            <person name="Ottonello S."/>
            <person name="Baldrian P."/>
            <person name="Spatafora J.W."/>
            <person name="Henrissat B."/>
            <person name="Nagy L.G."/>
            <person name="Aury J.M."/>
            <person name="Wincker P."/>
            <person name="Grigoriev I.V."/>
            <person name="Bonfante P."/>
            <person name="Martin F.M."/>
        </authorList>
    </citation>
    <scope>NUCLEOTIDE SEQUENCE [LARGE SCALE GENOMIC DNA]</scope>
    <source>
        <strain evidence="5 6">RN42</strain>
    </source>
</reference>
<dbReference type="PROSITE" id="PS50294">
    <property type="entry name" value="WD_REPEATS_REGION"/>
    <property type="match status" value="1"/>
</dbReference>
<feature type="repeat" description="WD" evidence="3">
    <location>
        <begin position="187"/>
        <end position="229"/>
    </location>
</feature>
<feature type="region of interest" description="Disordered" evidence="4">
    <location>
        <begin position="462"/>
        <end position="496"/>
    </location>
</feature>
<organism evidence="5 6">
    <name type="scientific">Ascobolus immersus RN42</name>
    <dbReference type="NCBI Taxonomy" id="1160509"/>
    <lineage>
        <taxon>Eukaryota</taxon>
        <taxon>Fungi</taxon>
        <taxon>Dikarya</taxon>
        <taxon>Ascomycota</taxon>
        <taxon>Pezizomycotina</taxon>
        <taxon>Pezizomycetes</taxon>
        <taxon>Pezizales</taxon>
        <taxon>Ascobolaceae</taxon>
        <taxon>Ascobolus</taxon>
    </lineage>
</organism>
<dbReference type="AlphaFoldDB" id="A0A3N4I1C5"/>
<evidence type="ECO:0000256" key="2">
    <source>
        <dbReference type="ARBA" id="ARBA00022737"/>
    </source>
</evidence>
<evidence type="ECO:0000256" key="3">
    <source>
        <dbReference type="PROSITE-ProRule" id="PRU00221"/>
    </source>
</evidence>
<dbReference type="OrthoDB" id="10264376at2759"/>
<dbReference type="EMBL" id="ML119693">
    <property type="protein sequence ID" value="RPA79912.1"/>
    <property type="molecule type" value="Genomic_DNA"/>
</dbReference>
<dbReference type="PANTHER" id="PTHR16017">
    <property type="entry name" value="GASTRULATION DEFECTIVE PROTEIN 1-RELATED"/>
    <property type="match status" value="1"/>
</dbReference>
<dbReference type="Proteomes" id="UP000275078">
    <property type="component" value="Unassembled WGS sequence"/>
</dbReference>
<feature type="region of interest" description="Disordered" evidence="4">
    <location>
        <begin position="1"/>
        <end position="74"/>
    </location>
</feature>
<feature type="compositionally biased region" description="Acidic residues" evidence="4">
    <location>
        <begin position="54"/>
        <end position="74"/>
    </location>
</feature>
<dbReference type="GO" id="GO:0005634">
    <property type="term" value="C:nucleus"/>
    <property type="evidence" value="ECO:0007669"/>
    <property type="project" value="TreeGrafter"/>
</dbReference>
<protein>
    <submittedName>
        <fullName evidence="5">WD40 repeat-like protein</fullName>
    </submittedName>
</protein>
<dbReference type="PANTHER" id="PTHR16017:SF0">
    <property type="entry name" value="WD REPEAT-CONTAINING PROTEIN 70"/>
    <property type="match status" value="1"/>
</dbReference>
<dbReference type="Pfam" id="PF00400">
    <property type="entry name" value="WD40"/>
    <property type="match status" value="3"/>
</dbReference>
<accession>A0A3N4I1C5</accession>
<feature type="compositionally biased region" description="Basic and acidic residues" evidence="4">
    <location>
        <begin position="38"/>
        <end position="47"/>
    </location>
</feature>
<gene>
    <name evidence="5" type="ORF">BJ508DRAFT_187320</name>
</gene>
<keyword evidence="6" id="KW-1185">Reference proteome</keyword>
<evidence type="ECO:0000256" key="4">
    <source>
        <dbReference type="SAM" id="MobiDB-lite"/>
    </source>
</evidence>
<dbReference type="GO" id="GO:0035861">
    <property type="term" value="C:site of double-strand break"/>
    <property type="evidence" value="ECO:0007669"/>
    <property type="project" value="TreeGrafter"/>
</dbReference>
<dbReference type="PROSITE" id="PS50082">
    <property type="entry name" value="WD_REPEATS_2"/>
    <property type="match status" value="2"/>
</dbReference>
<sequence>DDPLRAYMPASFGKDIKQERDLTVEYEKTRRGGPLLPKKKEEPKKEQQTGQGGDSDDDSGSGFESSDDEEEEDDLPITHEITLKPHEKAISHISLDPSGTRFITSSHDYFVRLFDFPAMSTNSLHAFRAIEPQSAHHIHASLFSPLDSGQNILVLPAYTQAKLYSRHGEELCEFVKGDMYLRDMNNTKGHVSEITAGCWHPSNAALFATASCDSTVRIWDVNNHRKQRNVIVHKSKTSKGGRSKMCCVAWAPAVGDLGKNMIASVALDGSLVLFAGDGPYTRPQMEVRNAHTPETWTTGIAFSNDGRLLVTRGGQDDNTIKVWDTRKLKTPINTRTNFPTSHHAENNIIFSPDNSSLLAGDADGNLHLMSPASLISQKTLPITPGHPLVTVTWHPKLNQILTGSSTGALHILYSPTHSTKGAKTIISNAPKRHHIDDSLTTDLSAGFSGDSVLLPNAILASSSSDNARASQKSKRIDPLRPTMPPITPWGKSQPDAEHIKNSIALSSMRDEDPREALLKYAEKAEKDPMFTRAYRETQPTTIYAEVGEEE</sequence>
<proteinExistence type="predicted"/>
<name>A0A3N4I1C5_ASCIM</name>
<feature type="repeat" description="WD" evidence="3">
    <location>
        <begin position="83"/>
        <end position="115"/>
    </location>
</feature>
<evidence type="ECO:0000313" key="5">
    <source>
        <dbReference type="EMBL" id="RPA79912.1"/>
    </source>
</evidence>
<feature type="non-terminal residue" evidence="5">
    <location>
        <position position="550"/>
    </location>
</feature>
<dbReference type="InterPro" id="IPR036322">
    <property type="entry name" value="WD40_repeat_dom_sf"/>
</dbReference>
<keyword evidence="1 3" id="KW-0853">WD repeat</keyword>
<dbReference type="SMART" id="SM00320">
    <property type="entry name" value="WD40"/>
    <property type="match status" value="6"/>
</dbReference>
<keyword evidence="2" id="KW-0677">Repeat</keyword>
<dbReference type="SUPFAM" id="SSF50978">
    <property type="entry name" value="WD40 repeat-like"/>
    <property type="match status" value="1"/>
</dbReference>
<feature type="compositionally biased region" description="Basic and acidic residues" evidence="4">
    <location>
        <begin position="14"/>
        <end position="30"/>
    </location>
</feature>
<dbReference type="Gene3D" id="2.130.10.10">
    <property type="entry name" value="YVTN repeat-like/Quinoprotein amine dehydrogenase"/>
    <property type="match status" value="2"/>
</dbReference>
<evidence type="ECO:0000313" key="6">
    <source>
        <dbReference type="Proteomes" id="UP000275078"/>
    </source>
</evidence>
<dbReference type="STRING" id="1160509.A0A3N4I1C5"/>
<dbReference type="InterPro" id="IPR015943">
    <property type="entry name" value="WD40/YVTN_repeat-like_dom_sf"/>
</dbReference>
<dbReference type="InterPro" id="IPR051858">
    <property type="entry name" value="WD_repeat_GAD-1"/>
</dbReference>
<dbReference type="InterPro" id="IPR001680">
    <property type="entry name" value="WD40_rpt"/>
</dbReference>
<evidence type="ECO:0000256" key="1">
    <source>
        <dbReference type="ARBA" id="ARBA00022574"/>
    </source>
</evidence>